<keyword evidence="4" id="KW-0418">Kinase</keyword>
<feature type="compositionally biased region" description="Basic residues" evidence="6">
    <location>
        <begin position="527"/>
        <end position="538"/>
    </location>
</feature>
<reference evidence="8" key="1">
    <citation type="submission" date="2023-10" db="EMBL/GenBank/DDBJ databases">
        <authorList>
            <person name="Hackl T."/>
        </authorList>
    </citation>
    <scope>NUCLEOTIDE SEQUENCE</scope>
</reference>
<dbReference type="InterPro" id="IPR011009">
    <property type="entry name" value="Kinase-like_dom_sf"/>
</dbReference>
<dbReference type="CDD" id="cd00180">
    <property type="entry name" value="PKc"/>
    <property type="match status" value="1"/>
</dbReference>
<dbReference type="PROSITE" id="PS00108">
    <property type="entry name" value="PROTEIN_KINASE_ST"/>
    <property type="match status" value="1"/>
</dbReference>
<keyword evidence="2" id="KW-0808">Transferase</keyword>
<evidence type="ECO:0000256" key="1">
    <source>
        <dbReference type="ARBA" id="ARBA00012513"/>
    </source>
</evidence>
<dbReference type="PROSITE" id="PS50011">
    <property type="entry name" value="PROTEIN_KINASE_DOM"/>
    <property type="match status" value="1"/>
</dbReference>
<comment type="caution">
    <text evidence="8">The sequence shown here is derived from an EMBL/GenBank/DDBJ whole genome shotgun (WGS) entry which is preliminary data.</text>
</comment>
<protein>
    <recommendedName>
        <fullName evidence="1">non-specific serine/threonine protein kinase</fullName>
        <ecNumber evidence="1">2.7.11.1</ecNumber>
    </recommendedName>
</protein>
<keyword evidence="5" id="KW-0067">ATP-binding</keyword>
<dbReference type="InterPro" id="IPR000719">
    <property type="entry name" value="Prot_kinase_dom"/>
</dbReference>
<name>A0AAI8YL36_9PEZI</name>
<evidence type="ECO:0000313" key="9">
    <source>
        <dbReference type="Proteomes" id="UP001295740"/>
    </source>
</evidence>
<organism evidence="8 9">
    <name type="scientific">Anthostomella pinea</name>
    <dbReference type="NCBI Taxonomy" id="933095"/>
    <lineage>
        <taxon>Eukaryota</taxon>
        <taxon>Fungi</taxon>
        <taxon>Dikarya</taxon>
        <taxon>Ascomycota</taxon>
        <taxon>Pezizomycotina</taxon>
        <taxon>Sordariomycetes</taxon>
        <taxon>Xylariomycetidae</taxon>
        <taxon>Xylariales</taxon>
        <taxon>Xylariaceae</taxon>
        <taxon>Anthostomella</taxon>
    </lineage>
</organism>
<dbReference type="Gene3D" id="1.10.510.10">
    <property type="entry name" value="Transferase(Phosphotransferase) domain 1"/>
    <property type="match status" value="1"/>
</dbReference>
<gene>
    <name evidence="8" type="ORF">KHLLAP_LOCUS9157</name>
</gene>
<sequence length="549" mass="61638">MEDIPGTVFYLTPFNNNKYAAAIIRDSANHSRQVRRVPNTDSDELALRIGLDQQLKSQPYLVQFGRREHNDCVVVLSPDPYRNPDGLAVERQWIFIVRNAEFRLIPRSSRGQDEATFTSASTITFNPHNTRFRTPLEPEEDDQIRSTRIRTLGSGGQGEVHKVIDMYTGAHYACKIVAVKAQVPQWRIYSERDFRARVEMEVNLVRELRHAHIVPYAHTQGFKIGRDIKIFMPIYEGNLHDLLKRLRCEVPGTVLDKTDAMLSQMLHALDFVHTRDPPIIHRDIKPPNILYSGDQFFLTDFGIAKVVDTSNTVVGTQWYMAPEVWANREQTPKVDIWGLGVTVMECLVQLLPEEERQARFSKWEQWYEYLQGCLNQHQHARPFASMLAVDIGRRPIARDLLTLQNPLTNATLGLGVSSRASQATGKTIYAAASTPMDWTGTVATAFFQGNPQPKQCNGSMEHSQSNPVAVPSPNMPPSRPAQPAASRAGSVKSVRSRDGRPQRGHKGGGSSQNGRHTLSSAGVPKRSSGRKQRPKSIRKAHEVQALGMG</sequence>
<dbReference type="Gene3D" id="3.30.200.20">
    <property type="entry name" value="Phosphorylase Kinase, domain 1"/>
    <property type="match status" value="1"/>
</dbReference>
<dbReference type="InterPro" id="IPR008271">
    <property type="entry name" value="Ser/Thr_kinase_AS"/>
</dbReference>
<dbReference type="InterPro" id="IPR050660">
    <property type="entry name" value="NEK_Ser/Thr_kinase"/>
</dbReference>
<dbReference type="PANTHER" id="PTHR43671">
    <property type="entry name" value="SERINE/THREONINE-PROTEIN KINASE NEK"/>
    <property type="match status" value="1"/>
</dbReference>
<keyword evidence="9" id="KW-1185">Reference proteome</keyword>
<dbReference type="SUPFAM" id="SSF56112">
    <property type="entry name" value="Protein kinase-like (PK-like)"/>
    <property type="match status" value="1"/>
</dbReference>
<feature type="region of interest" description="Disordered" evidence="6">
    <location>
        <begin position="449"/>
        <end position="549"/>
    </location>
</feature>
<dbReference type="Pfam" id="PF00069">
    <property type="entry name" value="Pkinase"/>
    <property type="match status" value="1"/>
</dbReference>
<keyword evidence="3" id="KW-0547">Nucleotide-binding</keyword>
<accession>A0AAI8YL36</accession>
<dbReference type="PANTHER" id="PTHR43671:SF13">
    <property type="entry name" value="SERINE_THREONINE-PROTEIN KINASE NEK2"/>
    <property type="match status" value="1"/>
</dbReference>
<evidence type="ECO:0000259" key="7">
    <source>
        <dbReference type="PROSITE" id="PS50011"/>
    </source>
</evidence>
<dbReference type="GO" id="GO:0005524">
    <property type="term" value="F:ATP binding"/>
    <property type="evidence" value="ECO:0007669"/>
    <property type="project" value="UniProtKB-KW"/>
</dbReference>
<feature type="compositionally biased region" description="Polar residues" evidence="6">
    <location>
        <begin position="449"/>
        <end position="467"/>
    </location>
</feature>
<dbReference type="EMBL" id="CAUWAG010000012">
    <property type="protein sequence ID" value="CAJ2508689.1"/>
    <property type="molecule type" value="Genomic_DNA"/>
</dbReference>
<evidence type="ECO:0000256" key="2">
    <source>
        <dbReference type="ARBA" id="ARBA00022679"/>
    </source>
</evidence>
<dbReference type="AlphaFoldDB" id="A0AAI8YL36"/>
<proteinExistence type="predicted"/>
<dbReference type="EC" id="2.7.11.1" evidence="1"/>
<evidence type="ECO:0000256" key="6">
    <source>
        <dbReference type="SAM" id="MobiDB-lite"/>
    </source>
</evidence>
<feature type="domain" description="Protein kinase" evidence="7">
    <location>
        <begin position="146"/>
        <end position="408"/>
    </location>
</feature>
<evidence type="ECO:0000256" key="5">
    <source>
        <dbReference type="ARBA" id="ARBA00022840"/>
    </source>
</evidence>
<dbReference type="GO" id="GO:0004674">
    <property type="term" value="F:protein serine/threonine kinase activity"/>
    <property type="evidence" value="ECO:0007669"/>
    <property type="project" value="UniProtKB-EC"/>
</dbReference>
<dbReference type="SMART" id="SM00220">
    <property type="entry name" value="S_TKc"/>
    <property type="match status" value="1"/>
</dbReference>
<evidence type="ECO:0000256" key="3">
    <source>
        <dbReference type="ARBA" id="ARBA00022741"/>
    </source>
</evidence>
<dbReference type="Proteomes" id="UP001295740">
    <property type="component" value="Unassembled WGS sequence"/>
</dbReference>
<evidence type="ECO:0000313" key="8">
    <source>
        <dbReference type="EMBL" id="CAJ2508689.1"/>
    </source>
</evidence>
<evidence type="ECO:0000256" key="4">
    <source>
        <dbReference type="ARBA" id="ARBA00022777"/>
    </source>
</evidence>